<dbReference type="InterPro" id="IPR018170">
    <property type="entry name" value="Aldo/ket_reductase_CS"/>
</dbReference>
<dbReference type="PANTHER" id="PTHR43827">
    <property type="entry name" value="2,5-DIKETO-D-GLUCONIC ACID REDUCTASE"/>
    <property type="match status" value="1"/>
</dbReference>
<reference evidence="8 9" key="1">
    <citation type="submission" date="2018-01" db="EMBL/GenBank/DDBJ databases">
        <title>Lactibacter flavus gen. nov., sp. nov., a novel bacterium of the family Propionibacteriaceae isolated from raw milk and dairy products.</title>
        <authorList>
            <person name="Wenning M."/>
            <person name="Breitenwieser F."/>
            <person name="Huptas C."/>
            <person name="von Neubeck M."/>
            <person name="Busse H.-J."/>
            <person name="Scherer S."/>
        </authorList>
    </citation>
    <scope>NUCLEOTIDE SEQUENCE [LARGE SCALE GENOMIC DNA]</scope>
    <source>
        <strain evidence="8 9">VG341</strain>
    </source>
</reference>
<evidence type="ECO:0000256" key="6">
    <source>
        <dbReference type="PIRSR" id="PIRSR000097-3"/>
    </source>
</evidence>
<gene>
    <name evidence="8" type="ORF">C1706_08385</name>
</gene>
<dbReference type="PROSITE" id="PS00798">
    <property type="entry name" value="ALDOKETO_REDUCTASE_1"/>
    <property type="match status" value="1"/>
</dbReference>
<dbReference type="SUPFAM" id="SSF51430">
    <property type="entry name" value="NAD(P)-linked oxidoreductase"/>
    <property type="match status" value="1"/>
</dbReference>
<dbReference type="GO" id="GO:0016616">
    <property type="term" value="F:oxidoreductase activity, acting on the CH-OH group of donors, NAD or NADP as acceptor"/>
    <property type="evidence" value="ECO:0007669"/>
    <property type="project" value="UniProtKB-ARBA"/>
</dbReference>
<feature type="active site" description="Proton donor" evidence="4">
    <location>
        <position position="51"/>
    </location>
</feature>
<protein>
    <submittedName>
        <fullName evidence="8">2,5-diketo-D-gluconic acid reductase</fullName>
    </submittedName>
</protein>
<dbReference type="PIRSF" id="PIRSF000097">
    <property type="entry name" value="AKR"/>
    <property type="match status" value="1"/>
</dbReference>
<dbReference type="Gene3D" id="3.20.20.100">
    <property type="entry name" value="NADP-dependent oxidoreductase domain"/>
    <property type="match status" value="1"/>
</dbReference>
<dbReference type="EMBL" id="PPCV01000005">
    <property type="protein sequence ID" value="RXW32054.1"/>
    <property type="molecule type" value="Genomic_DNA"/>
</dbReference>
<dbReference type="InterPro" id="IPR020471">
    <property type="entry name" value="AKR"/>
</dbReference>
<dbReference type="PROSITE" id="PS00062">
    <property type="entry name" value="ALDOKETO_REDUCTASE_2"/>
    <property type="match status" value="1"/>
</dbReference>
<dbReference type="OrthoDB" id="9804790at2"/>
<dbReference type="Pfam" id="PF00248">
    <property type="entry name" value="Aldo_ket_red"/>
    <property type="match status" value="1"/>
</dbReference>
<evidence type="ECO:0000256" key="1">
    <source>
        <dbReference type="ARBA" id="ARBA00007905"/>
    </source>
</evidence>
<sequence>MNRAPAVTAGGSLTVPAIGFGTYGLNGLPALDVIRQAVASGYRLFDSAFNYENEGAVGAALRSASVPREELLITSKLPGRHHAHDEAIATIEESLLRTGLEYLDLYLIHWPNPGVGLYVEAWQALIEARERGLVRHIGVSNFLPDHLTALMEATGVTPEVNQIELHPYFQQETQRAFDREHGIITEAWSPLGRATDILQDPVLTGIAHKHQITVPQVVLRWHTLIGSVPLPKSADPQRQVQNLTVAGISLDEDDLAAIAALDRPAGRIWDQDPATYEEF</sequence>
<dbReference type="InterPro" id="IPR023210">
    <property type="entry name" value="NADP_OxRdtase_dom"/>
</dbReference>
<comment type="similarity">
    <text evidence="1">Belongs to the aldo/keto reductase family.</text>
</comment>
<organism evidence="8 9">
    <name type="scientific">Propioniciclava flava</name>
    <dbReference type="NCBI Taxonomy" id="2072026"/>
    <lineage>
        <taxon>Bacteria</taxon>
        <taxon>Bacillati</taxon>
        <taxon>Actinomycetota</taxon>
        <taxon>Actinomycetes</taxon>
        <taxon>Propionibacteriales</taxon>
        <taxon>Propionibacteriaceae</taxon>
        <taxon>Propioniciclava</taxon>
    </lineage>
</organism>
<evidence type="ECO:0000256" key="5">
    <source>
        <dbReference type="PIRSR" id="PIRSR000097-2"/>
    </source>
</evidence>
<evidence type="ECO:0000313" key="8">
    <source>
        <dbReference type="EMBL" id="RXW32054.1"/>
    </source>
</evidence>
<keyword evidence="3" id="KW-0560">Oxidoreductase</keyword>
<dbReference type="InterPro" id="IPR036812">
    <property type="entry name" value="NAD(P)_OxRdtase_dom_sf"/>
</dbReference>
<evidence type="ECO:0000256" key="4">
    <source>
        <dbReference type="PIRSR" id="PIRSR000097-1"/>
    </source>
</evidence>
<feature type="site" description="Lowers pKa of active site Tyr" evidence="6">
    <location>
        <position position="76"/>
    </location>
</feature>
<dbReference type="PRINTS" id="PR00069">
    <property type="entry name" value="ALDKETRDTASE"/>
</dbReference>
<feature type="binding site" evidence="5">
    <location>
        <position position="109"/>
    </location>
    <ligand>
        <name>substrate</name>
    </ligand>
</feature>
<dbReference type="PANTHER" id="PTHR43827:SF3">
    <property type="entry name" value="NADP-DEPENDENT OXIDOREDUCTASE DOMAIN-CONTAINING PROTEIN"/>
    <property type="match status" value="1"/>
</dbReference>
<dbReference type="RefSeq" id="WP_129458793.1">
    <property type="nucleotide sequence ID" value="NZ_PPCV01000005.1"/>
</dbReference>
<dbReference type="PROSITE" id="PS00063">
    <property type="entry name" value="ALDOKETO_REDUCTASE_3"/>
    <property type="match status" value="1"/>
</dbReference>
<feature type="domain" description="NADP-dependent oxidoreductase" evidence="7">
    <location>
        <begin position="18"/>
        <end position="262"/>
    </location>
</feature>
<keyword evidence="2" id="KW-0521">NADP</keyword>
<proteinExistence type="inferred from homology"/>
<evidence type="ECO:0000259" key="7">
    <source>
        <dbReference type="Pfam" id="PF00248"/>
    </source>
</evidence>
<evidence type="ECO:0000256" key="2">
    <source>
        <dbReference type="ARBA" id="ARBA00022857"/>
    </source>
</evidence>
<dbReference type="Proteomes" id="UP000290624">
    <property type="component" value="Unassembled WGS sequence"/>
</dbReference>
<dbReference type="FunFam" id="3.20.20.100:FF:000002">
    <property type="entry name" value="2,5-diketo-D-gluconic acid reductase A"/>
    <property type="match status" value="1"/>
</dbReference>
<accession>A0A4Q2EI27</accession>
<keyword evidence="9" id="KW-1185">Reference proteome</keyword>
<evidence type="ECO:0000256" key="3">
    <source>
        <dbReference type="ARBA" id="ARBA00023002"/>
    </source>
</evidence>
<dbReference type="CDD" id="cd19132">
    <property type="entry name" value="AKR_AKR5D1_E1"/>
    <property type="match status" value="1"/>
</dbReference>
<dbReference type="AlphaFoldDB" id="A0A4Q2EI27"/>
<comment type="caution">
    <text evidence="8">The sequence shown here is derived from an EMBL/GenBank/DDBJ whole genome shotgun (WGS) entry which is preliminary data.</text>
</comment>
<evidence type="ECO:0000313" key="9">
    <source>
        <dbReference type="Proteomes" id="UP000290624"/>
    </source>
</evidence>
<name>A0A4Q2EI27_9ACTN</name>